<dbReference type="SUPFAM" id="SSF55811">
    <property type="entry name" value="Nudix"/>
    <property type="match status" value="1"/>
</dbReference>
<evidence type="ECO:0000313" key="5">
    <source>
        <dbReference type="EMBL" id="UYN57595.1"/>
    </source>
</evidence>
<evidence type="ECO:0000313" key="4">
    <source>
        <dbReference type="EMBL" id="RXT30252.1"/>
    </source>
</evidence>
<dbReference type="InterPro" id="IPR015797">
    <property type="entry name" value="NUDIX_hydrolase-like_dom_sf"/>
</dbReference>
<evidence type="ECO:0000256" key="1">
    <source>
        <dbReference type="ARBA" id="ARBA00001946"/>
    </source>
</evidence>
<evidence type="ECO:0000259" key="3">
    <source>
        <dbReference type="PROSITE" id="PS51462"/>
    </source>
</evidence>
<dbReference type="InterPro" id="IPR020084">
    <property type="entry name" value="NUDIX_hydrolase_CS"/>
</dbReference>
<dbReference type="Gene3D" id="3.90.79.10">
    <property type="entry name" value="Nucleoside Triphosphate Pyrophosphohydrolase"/>
    <property type="match status" value="1"/>
</dbReference>
<dbReference type="GO" id="GO:0006753">
    <property type="term" value="P:nucleoside phosphate metabolic process"/>
    <property type="evidence" value="ECO:0007669"/>
    <property type="project" value="TreeGrafter"/>
</dbReference>
<keyword evidence="2 4" id="KW-0378">Hydrolase</keyword>
<dbReference type="InterPro" id="IPR000086">
    <property type="entry name" value="NUDIX_hydrolase_dom"/>
</dbReference>
<dbReference type="EMBL" id="MSSM01000003">
    <property type="protein sequence ID" value="RXT30252.1"/>
    <property type="molecule type" value="Genomic_DNA"/>
</dbReference>
<dbReference type="Pfam" id="PF00293">
    <property type="entry name" value="NUDIX"/>
    <property type="match status" value="1"/>
</dbReference>
<dbReference type="PANTHER" id="PTHR11839:SF18">
    <property type="entry name" value="NUDIX HYDROLASE DOMAIN-CONTAINING PROTEIN"/>
    <property type="match status" value="1"/>
</dbReference>
<evidence type="ECO:0000256" key="2">
    <source>
        <dbReference type="ARBA" id="ARBA00022801"/>
    </source>
</evidence>
<dbReference type="Proteomes" id="UP001164790">
    <property type="component" value="Chromosome"/>
</dbReference>
<dbReference type="GO" id="GO:0016787">
    <property type="term" value="F:hydrolase activity"/>
    <property type="evidence" value="ECO:0007669"/>
    <property type="project" value="UniProtKB-KW"/>
</dbReference>
<dbReference type="GO" id="GO:0019693">
    <property type="term" value="P:ribose phosphate metabolic process"/>
    <property type="evidence" value="ECO:0007669"/>
    <property type="project" value="TreeGrafter"/>
</dbReference>
<dbReference type="GO" id="GO:0005829">
    <property type="term" value="C:cytosol"/>
    <property type="evidence" value="ECO:0007669"/>
    <property type="project" value="TreeGrafter"/>
</dbReference>
<sequence>MAATEEKPIAQQRVFTGQLVAVDELTVKLADDQTAKREIVRARPAAGILALKGQQALFVSQFRSTVGQATLEIPAGKINQDEMPLTAAQRELNEETGLVALNWRPLASYFQSLGFSDATMVLFLARRLTPAVQRLPQDTDEFVNSHWLTFDEAQQALDDGRICDSKTLLALFYWQQEEQHGRS</sequence>
<reference evidence="5" key="2">
    <citation type="submission" date="2022-10" db="EMBL/GenBank/DDBJ databases">
        <title>Comparative genomic analysis and in-vitro probiotic properties of the potential probiotic L. chiayiensis AACE 3.</title>
        <authorList>
            <person name="Kang X."/>
        </authorList>
    </citation>
    <scope>NUCLEOTIDE SEQUENCE</scope>
    <source>
        <strain evidence="5">AACE 3</strain>
    </source>
</reference>
<dbReference type="EMBL" id="CP107523">
    <property type="protein sequence ID" value="UYN57595.1"/>
    <property type="molecule type" value="Genomic_DNA"/>
</dbReference>
<evidence type="ECO:0000313" key="7">
    <source>
        <dbReference type="Proteomes" id="UP001164790"/>
    </source>
</evidence>
<gene>
    <name evidence="4" type="ORF">BVJ53_01595</name>
    <name evidence="5" type="ORF">OFW50_05890</name>
</gene>
<dbReference type="CDD" id="cd03424">
    <property type="entry name" value="NUDIX_ADPRase_Nudt5_UGPPase_Nudt14"/>
    <property type="match status" value="1"/>
</dbReference>
<keyword evidence="7" id="KW-1185">Reference proteome</keyword>
<accession>A0A4Q1UDS4</accession>
<dbReference type="RefSeq" id="WP_129300862.1">
    <property type="nucleotide sequence ID" value="NZ_CP107523.1"/>
</dbReference>
<evidence type="ECO:0000313" key="6">
    <source>
        <dbReference type="Proteomes" id="UP000290475"/>
    </source>
</evidence>
<protein>
    <submittedName>
        <fullName evidence="5">NUDIX domain-containing protein</fullName>
    </submittedName>
    <submittedName>
        <fullName evidence="4">NUDIX hydrolase</fullName>
    </submittedName>
</protein>
<dbReference type="AlphaFoldDB" id="A0A4Q1UDS4"/>
<dbReference type="PANTHER" id="PTHR11839">
    <property type="entry name" value="UDP/ADP-SUGAR PYROPHOSPHATASE"/>
    <property type="match status" value="1"/>
</dbReference>
<proteinExistence type="predicted"/>
<reference evidence="4 6" key="1">
    <citation type="submission" date="2017-01" db="EMBL/GenBank/DDBJ databases">
        <title>Lactobacillus chiayiensis sp. nov., a lactic acid bacterium isolated from compost.</title>
        <authorList>
            <person name="Huang C.-H."/>
        </authorList>
    </citation>
    <scope>NUCLEOTIDE SEQUENCE [LARGE SCALE GENOMIC DNA]</scope>
    <source>
        <strain evidence="4">Chh01</strain>
        <strain evidence="6">chh01</strain>
    </source>
</reference>
<name>A0A4Q1UDS4_9LACO</name>
<dbReference type="Proteomes" id="UP000290475">
    <property type="component" value="Unassembled WGS sequence"/>
</dbReference>
<organism evidence="4 6">
    <name type="scientific">Lacticaseibacillus chiayiensis</name>
    <dbReference type="NCBI Taxonomy" id="2100821"/>
    <lineage>
        <taxon>Bacteria</taxon>
        <taxon>Bacillati</taxon>
        <taxon>Bacillota</taxon>
        <taxon>Bacilli</taxon>
        <taxon>Lactobacillales</taxon>
        <taxon>Lactobacillaceae</taxon>
        <taxon>Lacticaseibacillus</taxon>
    </lineage>
</organism>
<feature type="domain" description="Nudix hydrolase" evidence="3">
    <location>
        <begin position="41"/>
        <end position="170"/>
    </location>
</feature>
<dbReference type="PROSITE" id="PS00893">
    <property type="entry name" value="NUDIX_BOX"/>
    <property type="match status" value="1"/>
</dbReference>
<dbReference type="PROSITE" id="PS51462">
    <property type="entry name" value="NUDIX"/>
    <property type="match status" value="1"/>
</dbReference>
<comment type="cofactor">
    <cofactor evidence="1">
        <name>Mg(2+)</name>
        <dbReference type="ChEBI" id="CHEBI:18420"/>
    </cofactor>
</comment>